<reference evidence="3" key="2">
    <citation type="journal article" date="2018" name="BMC Genomics">
        <title>Genomic insights into host adaptation between the wheat stripe rust pathogen (Puccinia striiformis f. sp. tritici) and the barley stripe rust pathogen (Puccinia striiformis f. sp. hordei).</title>
        <authorList>
            <person name="Xia C."/>
            <person name="Wang M."/>
            <person name="Yin C."/>
            <person name="Cornejo O.E."/>
            <person name="Hulbert S.H."/>
            <person name="Chen X."/>
        </authorList>
    </citation>
    <scope>NUCLEOTIDE SEQUENCE [LARGE SCALE GENOMIC DNA]</scope>
    <source>
        <strain evidence="3">93TX-2</strain>
    </source>
</reference>
<feature type="region of interest" description="Disordered" evidence="1">
    <location>
        <begin position="162"/>
        <end position="197"/>
    </location>
</feature>
<feature type="compositionally biased region" description="Polar residues" evidence="1">
    <location>
        <begin position="111"/>
        <end position="129"/>
    </location>
</feature>
<feature type="compositionally biased region" description="Basic and acidic residues" evidence="1">
    <location>
        <begin position="53"/>
        <end position="66"/>
    </location>
</feature>
<gene>
    <name evidence="2" type="ORF">PSHT_10077</name>
</gene>
<dbReference type="EMBL" id="PKSM01000150">
    <property type="protein sequence ID" value="POW07152.1"/>
    <property type="molecule type" value="Genomic_DNA"/>
</dbReference>
<dbReference type="VEuPathDB" id="FungiDB:PSTT_15272"/>
<sequence>MSKKGKSSSDREFSGRTPKTATFKPDQTVEDDLPTSTEDLTVKDDMLTSSELDITKVKEENEKELPEDPGALSRSTTSGRTQPGKNPPRSSVLSWCSVNNVKKLALPTKAVEQSQSMQESPTTPTQAISPTRAAHPRIKFSDIGSILSLSIPEEGEEHALTRRGSYNDDPFAPPTPRVARYGSFSTTSQADRSTLNSSVRTNNVPEAIHLNQSRLANPCLPDDVCLPNIDRFSKLDFNECDSNWMKYSPVVAPLPVRSFSTSSSRASMSPTLTYRPNQYPTAHSSDDGQQIPFPQLQAY</sequence>
<evidence type="ECO:0000313" key="3">
    <source>
        <dbReference type="Proteomes" id="UP000238274"/>
    </source>
</evidence>
<accession>A0A2S4VC93</accession>
<dbReference type="AlphaFoldDB" id="A0A2S4VC93"/>
<dbReference type="VEuPathDB" id="FungiDB:PSHT_10077"/>
<protein>
    <submittedName>
        <fullName evidence="2">Uncharacterized protein</fullName>
    </submittedName>
</protein>
<evidence type="ECO:0000313" key="2">
    <source>
        <dbReference type="EMBL" id="POW07152.1"/>
    </source>
</evidence>
<feature type="region of interest" description="Disordered" evidence="1">
    <location>
        <begin position="109"/>
        <end position="133"/>
    </location>
</feature>
<name>A0A2S4VC93_9BASI</name>
<feature type="region of interest" description="Disordered" evidence="1">
    <location>
        <begin position="260"/>
        <end position="299"/>
    </location>
</feature>
<reference evidence="2 3" key="1">
    <citation type="submission" date="2017-12" db="EMBL/GenBank/DDBJ databases">
        <title>Gene loss provides genomic basis for host adaptation in cereal stripe rust fungi.</title>
        <authorList>
            <person name="Xia C."/>
        </authorList>
    </citation>
    <scope>NUCLEOTIDE SEQUENCE [LARGE SCALE GENOMIC DNA]</scope>
    <source>
        <strain evidence="2 3">93TX-2</strain>
    </source>
</reference>
<dbReference type="Proteomes" id="UP000238274">
    <property type="component" value="Unassembled WGS sequence"/>
</dbReference>
<organism evidence="2 3">
    <name type="scientific">Puccinia striiformis</name>
    <dbReference type="NCBI Taxonomy" id="27350"/>
    <lineage>
        <taxon>Eukaryota</taxon>
        <taxon>Fungi</taxon>
        <taxon>Dikarya</taxon>
        <taxon>Basidiomycota</taxon>
        <taxon>Pucciniomycotina</taxon>
        <taxon>Pucciniomycetes</taxon>
        <taxon>Pucciniales</taxon>
        <taxon>Pucciniaceae</taxon>
        <taxon>Puccinia</taxon>
    </lineage>
</organism>
<keyword evidence="3" id="KW-1185">Reference proteome</keyword>
<dbReference type="OrthoDB" id="2500825at2759"/>
<feature type="region of interest" description="Disordered" evidence="1">
    <location>
        <begin position="1"/>
        <end position="94"/>
    </location>
</feature>
<feature type="compositionally biased region" description="Low complexity" evidence="1">
    <location>
        <begin position="260"/>
        <end position="269"/>
    </location>
</feature>
<feature type="compositionally biased region" description="Polar residues" evidence="1">
    <location>
        <begin position="270"/>
        <end position="283"/>
    </location>
</feature>
<comment type="caution">
    <text evidence="2">The sequence shown here is derived from an EMBL/GenBank/DDBJ whole genome shotgun (WGS) entry which is preliminary data.</text>
</comment>
<feature type="compositionally biased region" description="Polar residues" evidence="1">
    <location>
        <begin position="183"/>
        <end position="197"/>
    </location>
</feature>
<reference evidence="3" key="3">
    <citation type="journal article" date="2018" name="Mol. Plant Microbe Interact.">
        <title>Genome sequence resources for the wheat stripe rust pathogen (Puccinia striiformis f. sp. tritici) and the barley stripe rust pathogen (Puccinia striiformis f. sp. hordei).</title>
        <authorList>
            <person name="Xia C."/>
            <person name="Wang M."/>
            <person name="Yin C."/>
            <person name="Cornejo O.E."/>
            <person name="Hulbert S.H."/>
            <person name="Chen X."/>
        </authorList>
    </citation>
    <scope>NUCLEOTIDE SEQUENCE [LARGE SCALE GENOMIC DNA]</scope>
    <source>
        <strain evidence="3">93TX-2</strain>
    </source>
</reference>
<feature type="compositionally biased region" description="Polar residues" evidence="1">
    <location>
        <begin position="73"/>
        <end position="94"/>
    </location>
</feature>
<evidence type="ECO:0000256" key="1">
    <source>
        <dbReference type="SAM" id="MobiDB-lite"/>
    </source>
</evidence>
<proteinExistence type="predicted"/>